<keyword evidence="3" id="KW-1185">Reference proteome</keyword>
<feature type="region of interest" description="Disordered" evidence="1">
    <location>
        <begin position="242"/>
        <end position="274"/>
    </location>
</feature>
<dbReference type="Proteomes" id="UP001150217">
    <property type="component" value="Unassembled WGS sequence"/>
</dbReference>
<accession>A0ABQ8VC29</accession>
<gene>
    <name evidence="2" type="ORF">C8R41DRAFT_837089</name>
</gene>
<evidence type="ECO:0000313" key="3">
    <source>
        <dbReference type="Proteomes" id="UP001150217"/>
    </source>
</evidence>
<comment type="caution">
    <text evidence="2">The sequence shown here is derived from an EMBL/GenBank/DDBJ whole genome shotgun (WGS) entry which is preliminary data.</text>
</comment>
<organism evidence="2 3">
    <name type="scientific">Lentinula lateritia</name>
    <dbReference type="NCBI Taxonomy" id="40482"/>
    <lineage>
        <taxon>Eukaryota</taxon>
        <taxon>Fungi</taxon>
        <taxon>Dikarya</taxon>
        <taxon>Basidiomycota</taxon>
        <taxon>Agaricomycotina</taxon>
        <taxon>Agaricomycetes</taxon>
        <taxon>Agaricomycetidae</taxon>
        <taxon>Agaricales</taxon>
        <taxon>Marasmiineae</taxon>
        <taxon>Omphalotaceae</taxon>
        <taxon>Lentinula</taxon>
    </lineage>
</organism>
<reference evidence="2" key="1">
    <citation type="submission" date="2022-08" db="EMBL/GenBank/DDBJ databases">
        <title>A Global Phylogenomic Analysis of the Shiitake Genus Lentinula.</title>
        <authorList>
            <consortium name="DOE Joint Genome Institute"/>
            <person name="Sierra-Patev S."/>
            <person name="Min B."/>
            <person name="Naranjo-Ortiz M."/>
            <person name="Looney B."/>
            <person name="Konkel Z."/>
            <person name="Slot J.C."/>
            <person name="Sakamoto Y."/>
            <person name="Steenwyk J.L."/>
            <person name="Rokas A."/>
            <person name="Carro J."/>
            <person name="Camarero S."/>
            <person name="Ferreira P."/>
            <person name="Molpeceres G."/>
            <person name="Ruiz-Duenas F.J."/>
            <person name="Serrano A."/>
            <person name="Henrissat B."/>
            <person name="Drula E."/>
            <person name="Hughes K.W."/>
            <person name="Mata J.L."/>
            <person name="Ishikawa N.K."/>
            <person name="Vargas-Isla R."/>
            <person name="Ushijima S."/>
            <person name="Smith C.A."/>
            <person name="Ahrendt S."/>
            <person name="Andreopoulos W."/>
            <person name="He G."/>
            <person name="Labutti K."/>
            <person name="Lipzen A."/>
            <person name="Ng V."/>
            <person name="Riley R."/>
            <person name="Sandor L."/>
            <person name="Barry K."/>
            <person name="Martinez A.T."/>
            <person name="Xiao Y."/>
            <person name="Gibbons J.G."/>
            <person name="Terashima K."/>
            <person name="Grigoriev I.V."/>
            <person name="Hibbett D.S."/>
        </authorList>
    </citation>
    <scope>NUCLEOTIDE SEQUENCE</scope>
    <source>
        <strain evidence="2">RHP3577 ss4</strain>
    </source>
</reference>
<proteinExistence type="predicted"/>
<protein>
    <submittedName>
        <fullName evidence="2">Uncharacterized protein</fullName>
    </submittedName>
</protein>
<feature type="compositionally biased region" description="Basic and acidic residues" evidence="1">
    <location>
        <begin position="251"/>
        <end position="260"/>
    </location>
</feature>
<dbReference type="EMBL" id="JANVFT010000048">
    <property type="protein sequence ID" value="KAJ4486911.1"/>
    <property type="molecule type" value="Genomic_DNA"/>
</dbReference>
<evidence type="ECO:0000313" key="2">
    <source>
        <dbReference type="EMBL" id="KAJ4486911.1"/>
    </source>
</evidence>
<name>A0ABQ8VC29_9AGAR</name>
<evidence type="ECO:0000256" key="1">
    <source>
        <dbReference type="SAM" id="MobiDB-lite"/>
    </source>
</evidence>
<sequence length="274" mass="30141">MDENLVEHPLRTVGRMVAVTASPIQTRNLTTSFTRPHHIIANIERKQSQKAQITYRPPLAELPLKNYRASPCPSSNLPGQANILEHVPRPETPVIIPHTPSIKSSDLISQFRQGYVQPPLKQVTERSPTVSISDASSSHLPSSPYVSTTAVQVGPRVQARRTVDPKSKFKPAIHVLAHASRLQNAVTVHTPTRPTTFSKTNAALAAAPILFTPTPLVIASTTDAEPISTNTNLELDIAPLAPPTLRQRRSPFREGRRFIPLDDSDTSDDEHRQT</sequence>